<dbReference type="Pfam" id="PF00497">
    <property type="entry name" value="SBP_bac_3"/>
    <property type="match status" value="1"/>
</dbReference>
<dbReference type="GO" id="GO:0005576">
    <property type="term" value="C:extracellular region"/>
    <property type="evidence" value="ECO:0007669"/>
    <property type="project" value="TreeGrafter"/>
</dbReference>
<keyword evidence="8" id="KW-1185">Reference proteome</keyword>
<keyword evidence="2" id="KW-0813">Transport</keyword>
<evidence type="ECO:0000256" key="4">
    <source>
        <dbReference type="RuleBase" id="RU003744"/>
    </source>
</evidence>
<dbReference type="Gene3D" id="3.40.190.10">
    <property type="entry name" value="Periplasmic binding protein-like II"/>
    <property type="match status" value="2"/>
</dbReference>
<evidence type="ECO:0000256" key="2">
    <source>
        <dbReference type="ARBA" id="ARBA00022448"/>
    </source>
</evidence>
<dbReference type="InterPro" id="IPR018313">
    <property type="entry name" value="SBP_3_CS"/>
</dbReference>
<evidence type="ECO:0000256" key="5">
    <source>
        <dbReference type="SAM" id="SignalP"/>
    </source>
</evidence>
<reference evidence="7 8" key="2">
    <citation type="submission" date="2019-09" db="EMBL/GenBank/DDBJ databases">
        <authorList>
            <person name="Jin C."/>
        </authorList>
    </citation>
    <scope>NUCLEOTIDE SEQUENCE [LARGE SCALE GENOMIC DNA]</scope>
    <source>
        <strain evidence="7 8">BN140041</strain>
    </source>
</reference>
<evidence type="ECO:0000313" key="8">
    <source>
        <dbReference type="Proteomes" id="UP000324351"/>
    </source>
</evidence>
<protein>
    <submittedName>
        <fullName evidence="7">Glutamate ABC transporter substrate-binding protein</fullName>
    </submittedName>
</protein>
<evidence type="ECO:0000256" key="3">
    <source>
        <dbReference type="ARBA" id="ARBA00022729"/>
    </source>
</evidence>
<feature type="signal peptide" evidence="5">
    <location>
        <begin position="1"/>
        <end position="23"/>
    </location>
</feature>
<sequence length="296" mass="31823">MRRMKLGMAAVAVLLAGSLTACGEAGDDDNEGVDVDVKEDAAEDFDEGTRMRELAEEGKVTIGVKFDQPGLGFKGATDDAPSGFDVEMGKILAADLGIDPENIEWKETISDNREPFLEAGEVDLVLATYSITPERRAVVGQAGPYYVTGQQLLVRADSDIDSLDDIRGTEVCSVTGSTSLENIKAEGATPRGFDTYSECVSQVLDGAVDAMTTDGAILLGYAAEQPDDLKVVVEPFSEERYGVGYSLDHPEMCEWINETIEESFENGQWEEAFNLTLGEAGVETPEQPELDPCPAS</sequence>
<dbReference type="PROSITE" id="PS01039">
    <property type="entry name" value="SBP_BACTERIAL_3"/>
    <property type="match status" value="1"/>
</dbReference>
<dbReference type="Proteomes" id="UP000324351">
    <property type="component" value="Unassembled WGS sequence"/>
</dbReference>
<dbReference type="GO" id="GO:0006865">
    <property type="term" value="P:amino acid transport"/>
    <property type="evidence" value="ECO:0007669"/>
    <property type="project" value="TreeGrafter"/>
</dbReference>
<dbReference type="InterPro" id="IPR051455">
    <property type="entry name" value="Bact_solute-bind_prot3"/>
</dbReference>
<evidence type="ECO:0000259" key="6">
    <source>
        <dbReference type="SMART" id="SM00062"/>
    </source>
</evidence>
<organism evidence="7 8">
    <name type="scientific">Nocardioides antri</name>
    <dbReference type="NCBI Taxonomy" id="2607659"/>
    <lineage>
        <taxon>Bacteria</taxon>
        <taxon>Bacillati</taxon>
        <taxon>Actinomycetota</taxon>
        <taxon>Actinomycetes</taxon>
        <taxon>Propionibacteriales</taxon>
        <taxon>Nocardioidaceae</taxon>
        <taxon>Nocardioides</taxon>
    </lineage>
</organism>
<reference evidence="7 8" key="1">
    <citation type="submission" date="2019-09" db="EMBL/GenBank/DDBJ databases">
        <title>Nocardioides panacisoli sp. nov., isolated from the soil of a ginseng field.</title>
        <authorList>
            <person name="Cho C."/>
        </authorList>
    </citation>
    <scope>NUCLEOTIDE SEQUENCE [LARGE SCALE GENOMIC DNA]</scope>
    <source>
        <strain evidence="7 8">BN140041</strain>
    </source>
</reference>
<dbReference type="EMBL" id="VUJW01000010">
    <property type="protein sequence ID" value="KAA1425838.1"/>
    <property type="molecule type" value="Genomic_DNA"/>
</dbReference>
<keyword evidence="3 5" id="KW-0732">Signal</keyword>
<dbReference type="PANTHER" id="PTHR30085:SF6">
    <property type="entry name" value="ABC TRANSPORTER GLUTAMINE-BINDING PROTEIN GLNH"/>
    <property type="match status" value="1"/>
</dbReference>
<dbReference type="SMART" id="SM00062">
    <property type="entry name" value="PBPb"/>
    <property type="match status" value="1"/>
</dbReference>
<evidence type="ECO:0000256" key="1">
    <source>
        <dbReference type="ARBA" id="ARBA00010333"/>
    </source>
</evidence>
<comment type="caution">
    <text evidence="7">The sequence shown here is derived from an EMBL/GenBank/DDBJ whole genome shotgun (WGS) entry which is preliminary data.</text>
</comment>
<dbReference type="PROSITE" id="PS51257">
    <property type="entry name" value="PROKAR_LIPOPROTEIN"/>
    <property type="match status" value="1"/>
</dbReference>
<feature type="domain" description="Solute-binding protein family 3/N-terminal" evidence="6">
    <location>
        <begin position="59"/>
        <end position="280"/>
    </location>
</feature>
<feature type="chain" id="PRO_5038400249" evidence="5">
    <location>
        <begin position="24"/>
        <end position="296"/>
    </location>
</feature>
<evidence type="ECO:0000313" key="7">
    <source>
        <dbReference type="EMBL" id="KAA1425838.1"/>
    </source>
</evidence>
<proteinExistence type="inferred from homology"/>
<comment type="similarity">
    <text evidence="1 4">Belongs to the bacterial solute-binding protein 3 family.</text>
</comment>
<dbReference type="InterPro" id="IPR001638">
    <property type="entry name" value="Solute-binding_3/MltF_N"/>
</dbReference>
<name>A0A5B1M047_9ACTN</name>
<dbReference type="GO" id="GO:0030288">
    <property type="term" value="C:outer membrane-bounded periplasmic space"/>
    <property type="evidence" value="ECO:0007669"/>
    <property type="project" value="TreeGrafter"/>
</dbReference>
<dbReference type="RefSeq" id="WP_149751465.1">
    <property type="nucleotide sequence ID" value="NZ_VUJW01000010.1"/>
</dbReference>
<dbReference type="PANTHER" id="PTHR30085">
    <property type="entry name" value="AMINO ACID ABC TRANSPORTER PERMEASE"/>
    <property type="match status" value="1"/>
</dbReference>
<dbReference type="SUPFAM" id="SSF53850">
    <property type="entry name" value="Periplasmic binding protein-like II"/>
    <property type="match status" value="1"/>
</dbReference>
<dbReference type="AlphaFoldDB" id="A0A5B1M047"/>
<dbReference type="CDD" id="cd13690">
    <property type="entry name" value="PBP2_GluB"/>
    <property type="match status" value="1"/>
</dbReference>
<gene>
    <name evidence="7" type="ORF">F0U47_15930</name>
</gene>
<accession>A0A5B1M047</accession>